<proteinExistence type="predicted"/>
<dbReference type="InterPro" id="IPR056738">
    <property type="entry name" value="NfeD1b_N"/>
</dbReference>
<dbReference type="Gene3D" id="2.40.50.140">
    <property type="entry name" value="Nucleic acid-binding proteins"/>
    <property type="match status" value="1"/>
</dbReference>
<evidence type="ECO:0000256" key="5">
    <source>
        <dbReference type="SAM" id="Phobius"/>
    </source>
</evidence>
<dbReference type="InterPro" id="IPR029045">
    <property type="entry name" value="ClpP/crotonase-like_dom_sf"/>
</dbReference>
<keyword evidence="10" id="KW-1185">Reference proteome</keyword>
<dbReference type="SUPFAM" id="SSF141322">
    <property type="entry name" value="NfeD domain-like"/>
    <property type="match status" value="1"/>
</dbReference>
<evidence type="ECO:0000313" key="9">
    <source>
        <dbReference type="EMBL" id="MCR1897854.1"/>
    </source>
</evidence>
<comment type="caution">
    <text evidence="9">The sequence shown here is derived from an EMBL/GenBank/DDBJ whole genome shotgun (WGS) entry which is preliminary data.</text>
</comment>
<dbReference type="Pfam" id="PF01957">
    <property type="entry name" value="NfeD"/>
    <property type="match status" value="1"/>
</dbReference>
<evidence type="ECO:0000256" key="3">
    <source>
        <dbReference type="ARBA" id="ARBA00022989"/>
    </source>
</evidence>
<feature type="transmembrane region" description="Helical" evidence="5">
    <location>
        <begin position="249"/>
        <end position="266"/>
    </location>
</feature>
<dbReference type="InterPro" id="IPR052165">
    <property type="entry name" value="Membrane_assoc_protease"/>
</dbReference>
<reference evidence="9" key="1">
    <citation type="submission" date="2022-07" db="EMBL/GenBank/DDBJ databases">
        <title>Enhanced cultured diversity of the mouse gut microbiota enables custom-made synthetic communities.</title>
        <authorList>
            <person name="Afrizal A."/>
        </authorList>
    </citation>
    <scope>NUCLEOTIDE SEQUENCE</scope>
    <source>
        <strain evidence="9">DSM 28593</strain>
    </source>
</reference>
<dbReference type="CDD" id="cd07021">
    <property type="entry name" value="Clp_protease_NfeD_like"/>
    <property type="match status" value="1"/>
</dbReference>
<dbReference type="Gene3D" id="3.90.226.10">
    <property type="entry name" value="2-enoyl-CoA Hydratase, Chain A, domain 1"/>
    <property type="match status" value="1"/>
</dbReference>
<dbReference type="RefSeq" id="WP_257529308.1">
    <property type="nucleotide sequence ID" value="NZ_JANKAS010000002.1"/>
</dbReference>
<sequence>MKKWIPMVLSIFLIIIFIGAKDVQAADSKVYVIPIKGEVGNAMEKFVQEGIKEAETNGGSAIIFDIDTPGGQVDKAVNISEAILDSTIPTIAYVNGEAISAGTIITISAEKIIMSPRATIGAAETRPNEEKYISYWTGKLRNVAQIRDRDPMLVAAMADANIEIPNVVAKGKLLTLTTQEAMELHFIDGVEDSIQGVMQESGLAKQQLKELSPSFQLRLASLTTSVAATSLLLTVGFIGMIIELLTPGFGLGGGISLVAFGLYFGGVLLAGYSTGMIMVLFLLGLVFLLVEIFVPGFGIPGILGMILLVSSIIMASSSLEQAIISLIITAILTLIAFFVLIKFMPKNKFFDKLTLPTSLDTVSGYVGSENFKEYKDKTGVSVTPLRPSGSILVEGRKLDAVSENAFIEKGEKIHIIKTEGRRIIVRKID</sequence>
<keyword evidence="9" id="KW-0645">Protease</keyword>
<dbReference type="GO" id="GO:0006508">
    <property type="term" value="P:proteolysis"/>
    <property type="evidence" value="ECO:0007669"/>
    <property type="project" value="UniProtKB-KW"/>
</dbReference>
<feature type="transmembrane region" description="Helical" evidence="5">
    <location>
        <begin position="322"/>
        <end position="343"/>
    </location>
</feature>
<dbReference type="Pfam" id="PF24961">
    <property type="entry name" value="NfeD_membrane"/>
    <property type="match status" value="1"/>
</dbReference>
<evidence type="ECO:0000256" key="2">
    <source>
        <dbReference type="ARBA" id="ARBA00022692"/>
    </source>
</evidence>
<feature type="domain" description="NfeD-like C-terminal" evidence="6">
    <location>
        <begin position="374"/>
        <end position="427"/>
    </location>
</feature>
<dbReference type="PANTHER" id="PTHR33507">
    <property type="entry name" value="INNER MEMBRANE PROTEIN YBBJ"/>
    <property type="match status" value="1"/>
</dbReference>
<dbReference type="Pfam" id="PF25145">
    <property type="entry name" value="NfeD1b_N"/>
    <property type="match status" value="1"/>
</dbReference>
<name>A0AAE3L223_9FIRM</name>
<dbReference type="EMBL" id="JANKAS010000002">
    <property type="protein sequence ID" value="MCR1897854.1"/>
    <property type="molecule type" value="Genomic_DNA"/>
</dbReference>
<organism evidence="9 10">
    <name type="scientific">Irregularibacter muris</name>
    <dbReference type="NCBI Taxonomy" id="1796619"/>
    <lineage>
        <taxon>Bacteria</taxon>
        <taxon>Bacillati</taxon>
        <taxon>Bacillota</taxon>
        <taxon>Clostridia</taxon>
        <taxon>Eubacteriales</taxon>
        <taxon>Eubacteriaceae</taxon>
        <taxon>Irregularibacter</taxon>
    </lineage>
</organism>
<dbReference type="Proteomes" id="UP001205748">
    <property type="component" value="Unassembled WGS sequence"/>
</dbReference>
<keyword evidence="3 5" id="KW-1133">Transmembrane helix</keyword>
<protein>
    <submittedName>
        <fullName evidence="9">ATP-dependent Clp protease proteolytic subunit</fullName>
    </submittedName>
</protein>
<dbReference type="InterPro" id="IPR012340">
    <property type="entry name" value="NA-bd_OB-fold"/>
</dbReference>
<dbReference type="SUPFAM" id="SSF52096">
    <property type="entry name" value="ClpP/crotonase"/>
    <property type="match status" value="1"/>
</dbReference>
<dbReference type="AlphaFoldDB" id="A0AAE3L223"/>
<dbReference type="GO" id="GO:0008233">
    <property type="term" value="F:peptidase activity"/>
    <property type="evidence" value="ECO:0007669"/>
    <property type="project" value="UniProtKB-KW"/>
</dbReference>
<evidence type="ECO:0000259" key="7">
    <source>
        <dbReference type="Pfam" id="PF24961"/>
    </source>
</evidence>
<gene>
    <name evidence="9" type="ORF">NSA47_02475</name>
</gene>
<comment type="subcellular location">
    <subcellularLocation>
        <location evidence="1">Membrane</location>
        <topology evidence="1">Multi-pass membrane protein</topology>
    </subcellularLocation>
</comment>
<feature type="domain" description="NfeD integral membrane" evidence="7">
    <location>
        <begin position="229"/>
        <end position="342"/>
    </location>
</feature>
<keyword evidence="9" id="KW-0378">Hydrolase</keyword>
<dbReference type="GO" id="GO:0005886">
    <property type="term" value="C:plasma membrane"/>
    <property type="evidence" value="ECO:0007669"/>
    <property type="project" value="TreeGrafter"/>
</dbReference>
<evidence type="ECO:0000256" key="4">
    <source>
        <dbReference type="ARBA" id="ARBA00023136"/>
    </source>
</evidence>
<evidence type="ECO:0000259" key="6">
    <source>
        <dbReference type="Pfam" id="PF01957"/>
    </source>
</evidence>
<feature type="transmembrane region" description="Helical" evidence="5">
    <location>
        <begin position="219"/>
        <end position="242"/>
    </location>
</feature>
<evidence type="ECO:0000313" key="10">
    <source>
        <dbReference type="Proteomes" id="UP001205748"/>
    </source>
</evidence>
<keyword evidence="2 5" id="KW-0812">Transmembrane</keyword>
<dbReference type="InterPro" id="IPR002810">
    <property type="entry name" value="NfeD-like_C"/>
</dbReference>
<keyword evidence="4 5" id="KW-0472">Membrane</keyword>
<feature type="domain" description="NfeD1b N-terminal" evidence="8">
    <location>
        <begin position="29"/>
        <end position="209"/>
    </location>
</feature>
<dbReference type="InterPro" id="IPR056739">
    <property type="entry name" value="NfeD_membrane"/>
</dbReference>
<evidence type="ECO:0000256" key="1">
    <source>
        <dbReference type="ARBA" id="ARBA00004141"/>
    </source>
</evidence>
<evidence type="ECO:0000259" key="8">
    <source>
        <dbReference type="Pfam" id="PF25145"/>
    </source>
</evidence>
<dbReference type="PANTHER" id="PTHR33507:SF3">
    <property type="entry name" value="INNER MEMBRANE PROTEIN YBBJ"/>
    <property type="match status" value="1"/>
</dbReference>
<accession>A0AAE3L223</accession>